<evidence type="ECO:0000256" key="3">
    <source>
        <dbReference type="ARBA" id="ARBA00007588"/>
    </source>
</evidence>
<keyword evidence="4" id="KW-0285">Flavoprotein</keyword>
<comment type="similarity">
    <text evidence="3">Belongs to the lysine N(6)-hydroxylase/L-ornithine N(5)-oxygenase family.</text>
</comment>
<name>A0A2S0PEY6_9NEIS</name>
<keyword evidence="5" id="KW-0274">FAD</keyword>
<keyword evidence="7" id="KW-0560">Oxidoreductase</keyword>
<dbReference type="PANTHER" id="PTHR42802:SF1">
    <property type="entry name" value="L-ORNITHINE N(5)-MONOOXYGENASE"/>
    <property type="match status" value="1"/>
</dbReference>
<dbReference type="Pfam" id="PF13434">
    <property type="entry name" value="Lys_Orn_oxgnase"/>
    <property type="match status" value="1"/>
</dbReference>
<dbReference type="Gene3D" id="3.50.50.60">
    <property type="entry name" value="FAD/NAD(P)-binding domain"/>
    <property type="match status" value="1"/>
</dbReference>
<dbReference type="KEGG" id="maer:DAI18_18595"/>
<keyword evidence="9" id="KW-1185">Reference proteome</keyword>
<dbReference type="InterPro" id="IPR036188">
    <property type="entry name" value="FAD/NAD-bd_sf"/>
</dbReference>
<dbReference type="STRING" id="1122240.GCA_000620105_02822"/>
<dbReference type="OrthoDB" id="7527071at2"/>
<evidence type="ECO:0000256" key="6">
    <source>
        <dbReference type="ARBA" id="ARBA00022857"/>
    </source>
</evidence>
<keyword evidence="6" id="KW-0521">NADP</keyword>
<dbReference type="PANTHER" id="PTHR42802">
    <property type="entry name" value="MONOOXYGENASE"/>
    <property type="match status" value="1"/>
</dbReference>
<sequence>MSIHFDVAGIGAGPFNLSVAALLAPHGRIRSAFFDRREQFDWHPGMMVDDAAMQTSFLKDLVLSADPTSAYSFIAYLVAKHRFHRFIHAGFTHVRRYEFADYLQWVAEKLPNLHFKHEVQEIRWSENGFRLQFDGKCEHARHLVVATGLTPNIPDWARRHEHPRCLHSHHYLARVPDATGLRIAVVGGGQSGAEVVLDLMSGRRGRTQSICWLSRRHTLEALDEAPFSNEFFTPSYVNAFHSLPMACKPALIRQQTLTGNGISHETLRQIYQTLYLSSLQEGREQRLRILPHRDVRAMECLPAGGWILAAHNGFDDRIHHVDADVVVLATGYLTRLPACIEPLRGRLNIDQQGHLPLRHDFSVPWDGPADHHIFVQNGGLHSHGIADPQLSLAAWRGAIIANAILGEERYATAAPPFPIEWASEAAPGSWSQRGQDHT</sequence>
<dbReference type="PRINTS" id="PR00368">
    <property type="entry name" value="FADPNR"/>
</dbReference>
<evidence type="ECO:0000256" key="5">
    <source>
        <dbReference type="ARBA" id="ARBA00022827"/>
    </source>
</evidence>
<proteinExistence type="inferred from homology"/>
<dbReference type="AlphaFoldDB" id="A0A2S0PEY6"/>
<dbReference type="GO" id="GO:0004497">
    <property type="term" value="F:monooxygenase activity"/>
    <property type="evidence" value="ECO:0007669"/>
    <property type="project" value="UniProtKB-KW"/>
</dbReference>
<gene>
    <name evidence="8" type="ORF">DAI18_18595</name>
</gene>
<accession>A0A2S0PEY6</accession>
<evidence type="ECO:0000256" key="4">
    <source>
        <dbReference type="ARBA" id="ARBA00022630"/>
    </source>
</evidence>
<evidence type="ECO:0000256" key="1">
    <source>
        <dbReference type="ARBA" id="ARBA00001974"/>
    </source>
</evidence>
<protein>
    <submittedName>
        <fullName evidence="8">Ornithine monooxygenase</fullName>
    </submittedName>
</protein>
<evidence type="ECO:0000256" key="2">
    <source>
        <dbReference type="ARBA" id="ARBA00004924"/>
    </source>
</evidence>
<dbReference type="SUPFAM" id="SSF51905">
    <property type="entry name" value="FAD/NAD(P)-binding domain"/>
    <property type="match status" value="2"/>
</dbReference>
<comment type="pathway">
    <text evidence="2">Siderophore biosynthesis.</text>
</comment>
<dbReference type="Proteomes" id="UP000244173">
    <property type="component" value="Chromosome"/>
</dbReference>
<dbReference type="EMBL" id="CP028519">
    <property type="protein sequence ID" value="AVY95827.1"/>
    <property type="molecule type" value="Genomic_DNA"/>
</dbReference>
<organism evidence="8 9">
    <name type="scientific">Microvirgula aerodenitrificans</name>
    <dbReference type="NCBI Taxonomy" id="57480"/>
    <lineage>
        <taxon>Bacteria</taxon>
        <taxon>Pseudomonadati</taxon>
        <taxon>Pseudomonadota</taxon>
        <taxon>Betaproteobacteria</taxon>
        <taxon>Neisseriales</taxon>
        <taxon>Aquaspirillaceae</taxon>
        <taxon>Microvirgula</taxon>
    </lineage>
</organism>
<dbReference type="InterPro" id="IPR025700">
    <property type="entry name" value="Lys/Orn_oxygenase"/>
</dbReference>
<comment type="cofactor">
    <cofactor evidence="1">
        <name>FAD</name>
        <dbReference type="ChEBI" id="CHEBI:57692"/>
    </cofactor>
</comment>
<evidence type="ECO:0000256" key="7">
    <source>
        <dbReference type="ARBA" id="ARBA00023002"/>
    </source>
</evidence>
<evidence type="ECO:0000313" key="8">
    <source>
        <dbReference type="EMBL" id="AVY95827.1"/>
    </source>
</evidence>
<dbReference type="RefSeq" id="WP_107890205.1">
    <property type="nucleotide sequence ID" value="NZ_CP028519.1"/>
</dbReference>
<reference evidence="8 9" key="1">
    <citation type="submission" date="2018-04" db="EMBL/GenBank/DDBJ databases">
        <title>Denitrifier Microvirgula.</title>
        <authorList>
            <person name="Anderson E."/>
            <person name="Jang J."/>
            <person name="Ishii S."/>
        </authorList>
    </citation>
    <scope>NUCLEOTIDE SEQUENCE [LARGE SCALE GENOMIC DNA]</scope>
    <source>
        <strain evidence="8 9">BE2.4</strain>
    </source>
</reference>
<keyword evidence="8" id="KW-0503">Monooxygenase</keyword>
<evidence type="ECO:0000313" key="9">
    <source>
        <dbReference type="Proteomes" id="UP000244173"/>
    </source>
</evidence>